<evidence type="ECO:0000313" key="9">
    <source>
        <dbReference type="EMBL" id="SES11010.1"/>
    </source>
</evidence>
<protein>
    <recommendedName>
        <fullName evidence="8">ATP synthase subunit delta</fullName>
    </recommendedName>
    <alternativeName>
        <fullName evidence="8">ATP synthase F(1) sector subunit delta</fullName>
    </alternativeName>
    <alternativeName>
        <fullName evidence="8">F-type ATPase subunit delta</fullName>
        <shortName evidence="8">F-ATPase subunit delta</shortName>
    </alternativeName>
</protein>
<comment type="subcellular location">
    <subcellularLocation>
        <location evidence="8">Cell membrane</location>
        <topology evidence="8">Peripheral membrane protein</topology>
    </subcellularLocation>
    <subcellularLocation>
        <location evidence="1">Membrane</location>
    </subcellularLocation>
</comment>
<dbReference type="NCBIfam" id="NF004403">
    <property type="entry name" value="PRK05758.2-4"/>
    <property type="match status" value="1"/>
</dbReference>
<dbReference type="STRING" id="531814.SAMN04487944_11881"/>
<evidence type="ECO:0000256" key="2">
    <source>
        <dbReference type="ARBA" id="ARBA00022448"/>
    </source>
</evidence>
<evidence type="ECO:0000256" key="1">
    <source>
        <dbReference type="ARBA" id="ARBA00004370"/>
    </source>
</evidence>
<dbReference type="SUPFAM" id="SSF47928">
    <property type="entry name" value="N-terminal domain of the delta subunit of the F1F0-ATP synthase"/>
    <property type="match status" value="1"/>
</dbReference>
<dbReference type="EMBL" id="FOGL01000018">
    <property type="protein sequence ID" value="SES11010.1"/>
    <property type="molecule type" value="Genomic_DNA"/>
</dbReference>
<dbReference type="GO" id="GO:0005886">
    <property type="term" value="C:plasma membrane"/>
    <property type="evidence" value="ECO:0007669"/>
    <property type="project" value="UniProtKB-SubCell"/>
</dbReference>
<keyword evidence="5 8" id="KW-0472">Membrane</keyword>
<keyword evidence="8" id="KW-1003">Cell membrane</keyword>
<dbReference type="OrthoDB" id="9802471at2"/>
<reference evidence="9 10" key="1">
    <citation type="submission" date="2016-10" db="EMBL/GenBank/DDBJ databases">
        <authorList>
            <person name="de Groot N.N."/>
        </authorList>
    </citation>
    <scope>NUCLEOTIDE SEQUENCE [LARGE SCALE GENOMIC DNA]</scope>
    <source>
        <strain evidence="9 10">CGMCC 1.7727</strain>
    </source>
</reference>
<evidence type="ECO:0000256" key="3">
    <source>
        <dbReference type="ARBA" id="ARBA00022781"/>
    </source>
</evidence>
<dbReference type="NCBIfam" id="TIGR01145">
    <property type="entry name" value="ATP_synt_delta"/>
    <property type="match status" value="1"/>
</dbReference>
<keyword evidence="10" id="KW-1185">Reference proteome</keyword>
<gene>
    <name evidence="8" type="primary">atpH</name>
    <name evidence="9" type="ORF">SAMN04487944_11881</name>
</gene>
<evidence type="ECO:0000256" key="6">
    <source>
        <dbReference type="ARBA" id="ARBA00023196"/>
    </source>
</evidence>
<dbReference type="Gene3D" id="1.10.520.20">
    <property type="entry name" value="N-terminal domain of the delta subunit of the F1F0-ATP synthase"/>
    <property type="match status" value="1"/>
</dbReference>
<dbReference type="InterPro" id="IPR020781">
    <property type="entry name" value="ATPase_OSCP/d_CS"/>
</dbReference>
<dbReference type="Proteomes" id="UP000199687">
    <property type="component" value="Unassembled WGS sequence"/>
</dbReference>
<dbReference type="InterPro" id="IPR026015">
    <property type="entry name" value="ATP_synth_OSCP/delta_N_sf"/>
</dbReference>
<dbReference type="GO" id="GO:0046933">
    <property type="term" value="F:proton-transporting ATP synthase activity, rotational mechanism"/>
    <property type="evidence" value="ECO:0007669"/>
    <property type="project" value="UniProtKB-UniRule"/>
</dbReference>
<accession>A0A1H9UNB8</accession>
<keyword evidence="4 8" id="KW-0406">Ion transport</keyword>
<keyword evidence="7 8" id="KW-0066">ATP synthesis</keyword>
<sequence length="180" mass="20189">MSKANVAKRYAEALFQIGDEKQTLDFLETELLTVKEVFETNADFVKFLQHPNVDASKKKELLNEAFTGFSKDVLHTLSLLVDRHKVSVVPQIVDEFVAFANEAKGTKQATVLSVRPLTEPEKQELETTFTKKLNVKALKITNKVDPSVIGGMKIKIGNTVYDGTIKGKLDRLERKIARVN</sequence>
<proteinExistence type="inferred from homology"/>
<organism evidence="9 10">
    <name type="scientific">Gracilibacillus ureilyticus</name>
    <dbReference type="NCBI Taxonomy" id="531814"/>
    <lineage>
        <taxon>Bacteria</taxon>
        <taxon>Bacillati</taxon>
        <taxon>Bacillota</taxon>
        <taxon>Bacilli</taxon>
        <taxon>Bacillales</taxon>
        <taxon>Bacillaceae</taxon>
        <taxon>Gracilibacillus</taxon>
    </lineage>
</organism>
<keyword evidence="2 8" id="KW-0813">Transport</keyword>
<comment type="function">
    <text evidence="8">F(1)F(0) ATP synthase produces ATP from ADP in the presence of a proton or sodium gradient. F-type ATPases consist of two structural domains, F(1) containing the extramembraneous catalytic core and F(0) containing the membrane proton channel, linked together by a central stalk and a peripheral stalk. During catalysis, ATP synthesis in the catalytic domain of F(1) is coupled via a rotary mechanism of the central stalk subunits to proton translocation.</text>
</comment>
<evidence type="ECO:0000313" key="10">
    <source>
        <dbReference type="Proteomes" id="UP000199687"/>
    </source>
</evidence>
<evidence type="ECO:0000256" key="7">
    <source>
        <dbReference type="ARBA" id="ARBA00023310"/>
    </source>
</evidence>
<dbReference type="GO" id="GO:0045259">
    <property type="term" value="C:proton-transporting ATP synthase complex"/>
    <property type="evidence" value="ECO:0007669"/>
    <property type="project" value="UniProtKB-KW"/>
</dbReference>
<evidence type="ECO:0000256" key="4">
    <source>
        <dbReference type="ARBA" id="ARBA00023065"/>
    </source>
</evidence>
<evidence type="ECO:0000256" key="8">
    <source>
        <dbReference type="HAMAP-Rule" id="MF_01416"/>
    </source>
</evidence>
<comment type="function">
    <text evidence="8">This protein is part of the stalk that links CF(0) to CF(1). It either transmits conformational changes from CF(0) to CF(1) or is implicated in proton conduction.</text>
</comment>
<dbReference type="PRINTS" id="PR00125">
    <property type="entry name" value="ATPASEDELTA"/>
</dbReference>
<comment type="similarity">
    <text evidence="8">Belongs to the ATPase delta chain family.</text>
</comment>
<keyword evidence="6 8" id="KW-0139">CF(1)</keyword>
<name>A0A1H9UNB8_9BACI</name>
<dbReference type="HAMAP" id="MF_01416">
    <property type="entry name" value="ATP_synth_delta_bact"/>
    <property type="match status" value="1"/>
</dbReference>
<dbReference type="PANTHER" id="PTHR11910">
    <property type="entry name" value="ATP SYNTHASE DELTA CHAIN"/>
    <property type="match status" value="1"/>
</dbReference>
<keyword evidence="3 8" id="KW-0375">Hydrogen ion transport</keyword>
<dbReference type="RefSeq" id="WP_089742970.1">
    <property type="nucleotide sequence ID" value="NZ_FOGL01000018.1"/>
</dbReference>
<dbReference type="AlphaFoldDB" id="A0A1H9UNB8"/>
<dbReference type="PROSITE" id="PS00389">
    <property type="entry name" value="ATPASE_DELTA"/>
    <property type="match status" value="1"/>
</dbReference>
<dbReference type="Pfam" id="PF00213">
    <property type="entry name" value="OSCP"/>
    <property type="match status" value="1"/>
</dbReference>
<dbReference type="InterPro" id="IPR000711">
    <property type="entry name" value="ATPase_OSCP/dsu"/>
</dbReference>
<evidence type="ECO:0000256" key="5">
    <source>
        <dbReference type="ARBA" id="ARBA00023136"/>
    </source>
</evidence>